<feature type="region of interest" description="Disordered" evidence="6">
    <location>
        <begin position="127"/>
        <end position="159"/>
    </location>
</feature>
<evidence type="ECO:0000313" key="11">
    <source>
        <dbReference type="Proteomes" id="UP001141806"/>
    </source>
</evidence>
<dbReference type="GO" id="GO:0003677">
    <property type="term" value="F:DNA binding"/>
    <property type="evidence" value="ECO:0007669"/>
    <property type="project" value="UniProtKB-KW"/>
</dbReference>
<feature type="compositionally biased region" description="Basic and acidic residues" evidence="6">
    <location>
        <begin position="628"/>
        <end position="643"/>
    </location>
</feature>
<feature type="region of interest" description="Disordered" evidence="6">
    <location>
        <begin position="514"/>
        <end position="668"/>
    </location>
</feature>
<feature type="region of interest" description="Disordered" evidence="6">
    <location>
        <begin position="781"/>
        <end position="805"/>
    </location>
</feature>
<dbReference type="SUPFAM" id="SSF46689">
    <property type="entry name" value="Homeodomain-like"/>
    <property type="match status" value="1"/>
</dbReference>
<feature type="domain" description="Myb-like" evidence="7">
    <location>
        <begin position="58"/>
        <end position="108"/>
    </location>
</feature>
<dbReference type="SMART" id="SM00717">
    <property type="entry name" value="SANT"/>
    <property type="match status" value="1"/>
</dbReference>
<dbReference type="PROSITE" id="PS50090">
    <property type="entry name" value="MYB_LIKE"/>
    <property type="match status" value="1"/>
</dbReference>
<comment type="subcellular location">
    <subcellularLocation>
        <location evidence="1">Nucleus</location>
    </subcellularLocation>
</comment>
<feature type="compositionally biased region" description="Basic and acidic residues" evidence="6">
    <location>
        <begin position="788"/>
        <end position="805"/>
    </location>
</feature>
<keyword evidence="4" id="KW-0804">Transcription</keyword>
<keyword evidence="2" id="KW-0805">Transcription regulation</keyword>
<feature type="compositionally biased region" description="Basic and acidic residues" evidence="6">
    <location>
        <begin position="600"/>
        <end position="609"/>
    </location>
</feature>
<gene>
    <name evidence="10" type="ORF">NE237_012862</name>
</gene>
<comment type="caution">
    <text evidence="10">The sequence shown here is derived from an EMBL/GenBank/DDBJ whole genome shotgun (WGS) entry which is preliminary data.</text>
</comment>
<feature type="domain" description="HTH myb-type" evidence="9">
    <location>
        <begin position="58"/>
        <end position="112"/>
    </location>
</feature>
<dbReference type="InterPro" id="IPR017884">
    <property type="entry name" value="SANT_dom"/>
</dbReference>
<dbReference type="FunFam" id="1.10.10.60:FF:000023">
    <property type="entry name" value="protein REVEILLE 6 isoform X1"/>
    <property type="match status" value="1"/>
</dbReference>
<evidence type="ECO:0008006" key="12">
    <source>
        <dbReference type="Google" id="ProtNLM"/>
    </source>
</evidence>
<feature type="compositionally biased region" description="Polar residues" evidence="6">
    <location>
        <begin position="610"/>
        <end position="622"/>
    </location>
</feature>
<evidence type="ECO:0000259" key="7">
    <source>
        <dbReference type="PROSITE" id="PS50090"/>
    </source>
</evidence>
<protein>
    <recommendedName>
        <fullName evidence="12">LHY</fullName>
    </recommendedName>
</protein>
<dbReference type="GO" id="GO:0005634">
    <property type="term" value="C:nucleus"/>
    <property type="evidence" value="ECO:0007669"/>
    <property type="project" value="UniProtKB-SubCell"/>
</dbReference>
<feature type="compositionally biased region" description="Low complexity" evidence="6">
    <location>
        <begin position="561"/>
        <end position="578"/>
    </location>
</feature>
<feature type="domain" description="SANT" evidence="8">
    <location>
        <begin position="61"/>
        <end position="112"/>
    </location>
</feature>
<proteinExistence type="predicted"/>
<feature type="compositionally biased region" description="Acidic residues" evidence="6">
    <location>
        <begin position="541"/>
        <end position="551"/>
    </location>
</feature>
<reference evidence="10" key="1">
    <citation type="journal article" date="2023" name="Plant J.">
        <title>The genome of the king protea, Protea cynaroides.</title>
        <authorList>
            <person name="Chang J."/>
            <person name="Duong T.A."/>
            <person name="Schoeman C."/>
            <person name="Ma X."/>
            <person name="Roodt D."/>
            <person name="Barker N."/>
            <person name="Li Z."/>
            <person name="Van de Peer Y."/>
            <person name="Mizrachi E."/>
        </authorList>
    </citation>
    <scope>NUCLEOTIDE SEQUENCE</scope>
    <source>
        <tissue evidence="10">Young leaves</tissue>
    </source>
</reference>
<feature type="region of interest" description="Disordered" evidence="6">
    <location>
        <begin position="171"/>
        <end position="198"/>
    </location>
</feature>
<evidence type="ECO:0000259" key="8">
    <source>
        <dbReference type="PROSITE" id="PS51293"/>
    </source>
</evidence>
<dbReference type="Gene3D" id="1.10.10.60">
    <property type="entry name" value="Homeodomain-like"/>
    <property type="match status" value="1"/>
</dbReference>
<evidence type="ECO:0000256" key="5">
    <source>
        <dbReference type="ARBA" id="ARBA00023242"/>
    </source>
</evidence>
<dbReference type="InterPro" id="IPR017930">
    <property type="entry name" value="Myb_dom"/>
</dbReference>
<keyword evidence="5" id="KW-0539">Nucleus</keyword>
<keyword evidence="11" id="KW-1185">Reference proteome</keyword>
<evidence type="ECO:0000256" key="6">
    <source>
        <dbReference type="SAM" id="MobiDB-lite"/>
    </source>
</evidence>
<keyword evidence="3" id="KW-0238">DNA-binding</keyword>
<accession>A0A9Q0H2Q2</accession>
<dbReference type="PANTHER" id="PTHR12802:SF174">
    <property type="entry name" value="LATE ELONGATED HYPOCOTYL-LIKE PROTEIN"/>
    <property type="match status" value="1"/>
</dbReference>
<evidence type="ECO:0000256" key="3">
    <source>
        <dbReference type="ARBA" id="ARBA00023125"/>
    </source>
</evidence>
<dbReference type="PROSITE" id="PS51293">
    <property type="entry name" value="SANT"/>
    <property type="match status" value="1"/>
</dbReference>
<feature type="compositionally biased region" description="Polar residues" evidence="6">
    <location>
        <begin position="517"/>
        <end position="528"/>
    </location>
</feature>
<feature type="compositionally biased region" description="Basic and acidic residues" evidence="6">
    <location>
        <begin position="187"/>
        <end position="196"/>
    </location>
</feature>
<dbReference type="Proteomes" id="UP001141806">
    <property type="component" value="Unassembled WGS sequence"/>
</dbReference>
<dbReference type="InterPro" id="IPR009057">
    <property type="entry name" value="Homeodomain-like_sf"/>
</dbReference>
<feature type="compositionally biased region" description="Basic and acidic residues" evidence="6">
    <location>
        <begin position="691"/>
        <end position="713"/>
    </location>
</feature>
<dbReference type="Pfam" id="PF00249">
    <property type="entry name" value="Myb_DNA-binding"/>
    <property type="match status" value="1"/>
</dbReference>
<dbReference type="EMBL" id="JAMYWD010000011">
    <property type="protein sequence ID" value="KAJ4956079.1"/>
    <property type="molecule type" value="Genomic_DNA"/>
</dbReference>
<dbReference type="NCBIfam" id="TIGR01557">
    <property type="entry name" value="myb_SHAQKYF"/>
    <property type="match status" value="1"/>
</dbReference>
<dbReference type="AlphaFoldDB" id="A0A9Q0H2Q2"/>
<evidence type="ECO:0000256" key="1">
    <source>
        <dbReference type="ARBA" id="ARBA00004123"/>
    </source>
</evidence>
<evidence type="ECO:0000256" key="4">
    <source>
        <dbReference type="ARBA" id="ARBA00023163"/>
    </source>
</evidence>
<dbReference type="OrthoDB" id="118550at2759"/>
<feature type="compositionally biased region" description="Polar residues" evidence="6">
    <location>
        <begin position="147"/>
        <end position="156"/>
    </location>
</feature>
<evidence type="ECO:0000313" key="10">
    <source>
        <dbReference type="EMBL" id="KAJ4956079.1"/>
    </source>
</evidence>
<dbReference type="CDD" id="cd00167">
    <property type="entry name" value="SANT"/>
    <property type="match status" value="1"/>
</dbReference>
<dbReference type="InterPro" id="IPR001005">
    <property type="entry name" value="SANT/Myb"/>
</dbReference>
<dbReference type="InterPro" id="IPR006447">
    <property type="entry name" value="Myb_dom_plants"/>
</dbReference>
<evidence type="ECO:0000256" key="2">
    <source>
        <dbReference type="ARBA" id="ARBA00023015"/>
    </source>
</evidence>
<dbReference type="PROSITE" id="PS51294">
    <property type="entry name" value="HTH_MYB"/>
    <property type="match status" value="1"/>
</dbReference>
<sequence>MHDRERGMSNASFGLRWQPRKVSASSGSFWINVRCKRPVMDAYSSREELIIKTRKPYTITKQRERWTEEEHNRFLEALKLYGRTWQRIEEHIGTKTAVQIRSHAQKFFSKLEKEALIKGISLGQALDIEIPPPRPKRKPSNPYPRKTSTGAPQSSLVKDGKLLTPALHLNTGKQPLDLENDPPPEAQSEKSARAEETLNEDNCSEVLTLFQEVPCTSFSSVSKNCIPESSALKFSSIFRELVPSIKDINDQDTTDESNLTIKTKVNQNLDRTGADYTDLNNDVTETLNSETSSPSCHDELVQGVRTDEQKKPEMLGLFSTEEMQTFLNFPRHAPLQFVDGITGTCMQNMGPDMTYPASIMHQVGGAHGNPNLFTNPTTSASSELHRNMPRPSAHQPMPTFLPPFTPLCNNQEPFLNFSAIFSSLLVSTLLQNPAAHAAASLAASLWPCTNVETQVDSLSGTVRGFPSRQISPPPSMAAVAAATVAAASAWWAAHGLLPLCPPVHTGFNCVPSPPTTIPSTDNGQSTVVDNDKKDQTCQDPPWDDQQLDPEFSEAVKRDQGSKSPPASSSDSESGGTKSNGNELKDNTQKPMLAPGFQESNKAETRKQVDRSSCGSNTASSSEVETDEIEKHEKGEEESKEIDISHASMETNNRRNRSPSNMNESWKEVSEVGRLAFQALFSREVLPQSFSPRHDLRSNEHQRSSAEEGNEKGEEVALRLYLSSKMCGTYPDHPAVEKEESLRSSNRTEVGSLVTRLGHERLKACRTGFKPYKRCSIDAKNEVANGSGHAEEKGPKRIRLEGEAST</sequence>
<feature type="region of interest" description="Disordered" evidence="6">
    <location>
        <begin position="687"/>
        <end position="713"/>
    </location>
</feature>
<evidence type="ECO:0000259" key="9">
    <source>
        <dbReference type="PROSITE" id="PS51294"/>
    </source>
</evidence>
<organism evidence="10 11">
    <name type="scientific">Protea cynaroides</name>
    <dbReference type="NCBI Taxonomy" id="273540"/>
    <lineage>
        <taxon>Eukaryota</taxon>
        <taxon>Viridiplantae</taxon>
        <taxon>Streptophyta</taxon>
        <taxon>Embryophyta</taxon>
        <taxon>Tracheophyta</taxon>
        <taxon>Spermatophyta</taxon>
        <taxon>Magnoliopsida</taxon>
        <taxon>Proteales</taxon>
        <taxon>Proteaceae</taxon>
        <taxon>Protea</taxon>
    </lineage>
</organism>
<name>A0A9Q0H2Q2_9MAGN</name>
<dbReference type="GO" id="GO:0010468">
    <property type="term" value="P:regulation of gene expression"/>
    <property type="evidence" value="ECO:0007669"/>
    <property type="project" value="UniProtKB-ARBA"/>
</dbReference>
<dbReference type="PANTHER" id="PTHR12802">
    <property type="entry name" value="SWI/SNF COMPLEX-RELATED"/>
    <property type="match status" value="1"/>
</dbReference>